<protein>
    <submittedName>
        <fullName evidence="2">Uncharacterized protein</fullName>
    </submittedName>
</protein>
<dbReference type="Proteomes" id="UP000068243">
    <property type="component" value="Unassembled WGS sequence"/>
</dbReference>
<dbReference type="OMA" id="CYHYTIS"/>
<dbReference type="AlphaFoldDB" id="A0A100IT76"/>
<dbReference type="EMBL" id="BCMY01000023">
    <property type="protein sequence ID" value="GAQ46891.1"/>
    <property type="molecule type" value="Genomic_DNA"/>
</dbReference>
<reference evidence="3" key="1">
    <citation type="journal article" date="2016" name="Genome Announc.">
        <title>Draft genome sequence of Aspergillus niger strain An76.</title>
        <authorList>
            <person name="Gong W."/>
            <person name="Cheng Z."/>
            <person name="Zhang H."/>
            <person name="Liu L."/>
            <person name="Gao P."/>
            <person name="Wang L."/>
        </authorList>
    </citation>
    <scope>NUCLEOTIDE SEQUENCE [LARGE SCALE GENOMIC DNA]</scope>
    <source>
        <strain evidence="3">An76</strain>
    </source>
</reference>
<evidence type="ECO:0000313" key="3">
    <source>
        <dbReference type="Proteomes" id="UP000068243"/>
    </source>
</evidence>
<evidence type="ECO:0000256" key="1">
    <source>
        <dbReference type="SAM" id="SignalP"/>
    </source>
</evidence>
<feature type="chain" id="PRO_5007087717" evidence="1">
    <location>
        <begin position="19"/>
        <end position="92"/>
    </location>
</feature>
<feature type="signal peptide" evidence="1">
    <location>
        <begin position="1"/>
        <end position="18"/>
    </location>
</feature>
<dbReference type="OrthoDB" id="5238343at2759"/>
<name>A0A100IT76_ASPNG</name>
<gene>
    <name evidence="2" type="ORF">ABL_09552</name>
</gene>
<evidence type="ECO:0000313" key="2">
    <source>
        <dbReference type="EMBL" id="GAQ46891.1"/>
    </source>
</evidence>
<sequence length="92" mass="9555">MKLPIMLTIITIILGALAAPTTEGQDTPNSDLGSRGVASGCYPFASPRCGLSETYCQCADGRFYNYNGKKGCNPPGGIISESVTGIPGYTCT</sequence>
<accession>A0A100IT76</accession>
<proteinExistence type="predicted"/>
<keyword evidence="1" id="KW-0732">Signal</keyword>
<dbReference type="VEuPathDB" id="FungiDB:An13g01570"/>
<dbReference type="VEuPathDB" id="FungiDB:M747DRAFT_337819"/>
<dbReference type="VEuPathDB" id="FungiDB:ASPNIDRAFT2_1170556"/>
<comment type="caution">
    <text evidence="2">The sequence shown here is derived from an EMBL/GenBank/DDBJ whole genome shotgun (WGS) entry which is preliminary data.</text>
</comment>
<organism evidence="2 3">
    <name type="scientific">Aspergillus niger</name>
    <dbReference type="NCBI Taxonomy" id="5061"/>
    <lineage>
        <taxon>Eukaryota</taxon>
        <taxon>Fungi</taxon>
        <taxon>Dikarya</taxon>
        <taxon>Ascomycota</taxon>
        <taxon>Pezizomycotina</taxon>
        <taxon>Eurotiomycetes</taxon>
        <taxon>Eurotiomycetidae</taxon>
        <taxon>Eurotiales</taxon>
        <taxon>Aspergillaceae</taxon>
        <taxon>Aspergillus</taxon>
        <taxon>Aspergillus subgen. Circumdati</taxon>
    </lineage>
</organism>